<protein>
    <submittedName>
        <fullName evidence="4">Phospholipase/carboxylesterase</fullName>
    </submittedName>
</protein>
<dbReference type="RefSeq" id="WP_103923410.1">
    <property type="nucleotide sequence ID" value="NZ_BBFN01000017.1"/>
</dbReference>
<keyword evidence="2" id="KW-0378">Hydrolase</keyword>
<organism evidence="4 5">
    <name type="scientific">Algoriphagus boritolerans DSM 17298 = JCM 18970</name>
    <dbReference type="NCBI Taxonomy" id="1120964"/>
    <lineage>
        <taxon>Bacteria</taxon>
        <taxon>Pseudomonadati</taxon>
        <taxon>Bacteroidota</taxon>
        <taxon>Cytophagia</taxon>
        <taxon>Cytophagales</taxon>
        <taxon>Cyclobacteriaceae</taxon>
        <taxon>Algoriphagus</taxon>
    </lineage>
</organism>
<feature type="domain" description="Phospholipase/carboxylesterase/thioesterase" evidence="3">
    <location>
        <begin position="12"/>
        <end position="199"/>
    </location>
</feature>
<keyword evidence="5" id="KW-1185">Reference proteome</keyword>
<evidence type="ECO:0000259" key="3">
    <source>
        <dbReference type="Pfam" id="PF02230"/>
    </source>
</evidence>
<dbReference type="SUPFAM" id="SSF53474">
    <property type="entry name" value="alpha/beta-Hydrolases"/>
    <property type="match status" value="1"/>
</dbReference>
<dbReference type="EMBL" id="FNVR01000002">
    <property type="protein sequence ID" value="SEF57995.1"/>
    <property type="molecule type" value="Genomic_DNA"/>
</dbReference>
<name>A0A1H5T5C4_9BACT</name>
<dbReference type="PANTHER" id="PTHR10655:SF17">
    <property type="entry name" value="LYSOPHOSPHOLIPASE-LIKE PROTEIN 1"/>
    <property type="match status" value="1"/>
</dbReference>
<evidence type="ECO:0000256" key="2">
    <source>
        <dbReference type="ARBA" id="ARBA00022801"/>
    </source>
</evidence>
<evidence type="ECO:0000313" key="4">
    <source>
        <dbReference type="EMBL" id="SEF57995.1"/>
    </source>
</evidence>
<dbReference type="InterPro" id="IPR029058">
    <property type="entry name" value="AB_hydrolase_fold"/>
</dbReference>
<sequence length="203" mass="22201">MSDIKITGLPLSEAKKAIIMIHGRGATADSILSLVPHLNLTDYAILAPQANRNSWYPFGFMASDEGNKVALEGSLQILEETWNKIEAAGIPSKNTVLLGFSQGACLSLEFAARHGQKFGGIVAFTGGLIGEQLKPENYAGDFQGTPIFIGSSDRDFHVPARRIKESGELLRKMGAEVTIKLFDDPDHTIREEEINWVNQNIFS</sequence>
<dbReference type="STRING" id="1120964.GCA_001313265_03672"/>
<dbReference type="InterPro" id="IPR003140">
    <property type="entry name" value="PLipase/COase/thioEstase"/>
</dbReference>
<dbReference type="InterPro" id="IPR050565">
    <property type="entry name" value="LYPA1-2/EST-like"/>
</dbReference>
<gene>
    <name evidence="4" type="ORF">SAMN03080598_00702</name>
</gene>
<dbReference type="Pfam" id="PF02230">
    <property type="entry name" value="Abhydrolase_2"/>
    <property type="match status" value="1"/>
</dbReference>
<dbReference type="Gene3D" id="3.40.50.1820">
    <property type="entry name" value="alpha/beta hydrolase"/>
    <property type="match status" value="1"/>
</dbReference>
<dbReference type="Proteomes" id="UP000236736">
    <property type="component" value="Unassembled WGS sequence"/>
</dbReference>
<reference evidence="5" key="1">
    <citation type="submission" date="2016-10" db="EMBL/GenBank/DDBJ databases">
        <authorList>
            <person name="Varghese N."/>
            <person name="Submissions S."/>
        </authorList>
    </citation>
    <scope>NUCLEOTIDE SEQUENCE [LARGE SCALE GENOMIC DNA]</scope>
    <source>
        <strain evidence="5">DSM 17298</strain>
    </source>
</reference>
<evidence type="ECO:0000256" key="1">
    <source>
        <dbReference type="ARBA" id="ARBA00006499"/>
    </source>
</evidence>
<dbReference type="AlphaFoldDB" id="A0A1H5T5C4"/>
<accession>A0A1H5T5C4</accession>
<evidence type="ECO:0000313" key="5">
    <source>
        <dbReference type="Proteomes" id="UP000236736"/>
    </source>
</evidence>
<dbReference type="PANTHER" id="PTHR10655">
    <property type="entry name" value="LYSOPHOSPHOLIPASE-RELATED"/>
    <property type="match status" value="1"/>
</dbReference>
<proteinExistence type="inferred from homology"/>
<comment type="similarity">
    <text evidence="1">Belongs to the AB hydrolase superfamily. AB hydrolase 2 family.</text>
</comment>
<dbReference type="GO" id="GO:0016787">
    <property type="term" value="F:hydrolase activity"/>
    <property type="evidence" value="ECO:0007669"/>
    <property type="project" value="UniProtKB-KW"/>
</dbReference>
<dbReference type="OrthoDB" id="9801763at2"/>